<sequence length="630" mass="71040">MGIDQLTLRELKTALEEAEREGFTLFPESLSADNWKKSAENPLFASLWREVREKGSDYASRPIEVLPFSEFILFGSTGDRQIFEAKIFERRKRLSVLALLRLTDAPGEWDAPLADCLWAMCEESTWVFPAHVGLYRNAYPEDIWDRETAPRESVDLFAAITGFALAELSAMLGDSLHPWIRERIRKELDARIFGPFFRDPAPQNWEMKTNNWPAVCAAGIGAAAIYEERDSERLSGMLWRIIEAMRNHLAGFDEEGATAEGVAYWQFGFGFYVYFSELLKERTGGRIDLLEGDKIGKIVRFPNACLLSESKVVNFSDSVERVDFNLGLFARLQARFGDIAVPQQKPEVNQLFTYWANTSRLMMWTLREAAEKSEPAASGIERAASTAGGSSPVHEDYYFKGHQWAISKSRYGEAFIAFAAKGGNNGEPHNHNDLGHFLLHMNGDTVLADPGAGFYTRQYFQPDFRYETLTAGSHGHSVPIIGGRRQSAGKEYQAKVIHYSRSDDEVVFELDLAGAYNCPGLKELTRRFRWERYEDGKLELIVTDSAGFEGQPQSLVEVFISAVEPVQTEAGTLKLGPVDMFYAADAFELEIDPQIVTGISGEGRMFYRVLLSASSPALRMESEVRFKWRV</sequence>
<keyword evidence="4" id="KW-1185">Reference proteome</keyword>
<dbReference type="RefSeq" id="WP_188995013.1">
    <property type="nucleotide sequence ID" value="NZ_BMHP01000003.1"/>
</dbReference>
<accession>A0A916Z9K2</accession>
<evidence type="ECO:0000313" key="3">
    <source>
        <dbReference type="EMBL" id="GGD81388.1"/>
    </source>
</evidence>
<reference evidence="3" key="2">
    <citation type="submission" date="2020-09" db="EMBL/GenBank/DDBJ databases">
        <authorList>
            <person name="Sun Q."/>
            <person name="Zhou Y."/>
        </authorList>
    </citation>
    <scope>NUCLEOTIDE SEQUENCE</scope>
    <source>
        <strain evidence="3">CGMCC 1.15178</strain>
    </source>
</reference>
<evidence type="ECO:0000259" key="2">
    <source>
        <dbReference type="Pfam" id="PF07940"/>
    </source>
</evidence>
<feature type="domain" description="Heparinase II/III-like C-terminal" evidence="2">
    <location>
        <begin position="406"/>
        <end position="545"/>
    </location>
</feature>
<dbReference type="GO" id="GO:0016829">
    <property type="term" value="F:lyase activity"/>
    <property type="evidence" value="ECO:0007669"/>
    <property type="project" value="InterPro"/>
</dbReference>
<dbReference type="SUPFAM" id="SSF48230">
    <property type="entry name" value="Chondroitin AC/alginate lyase"/>
    <property type="match status" value="1"/>
</dbReference>
<reference evidence="3" key="1">
    <citation type="journal article" date="2014" name="Int. J. Syst. Evol. Microbiol.">
        <title>Complete genome sequence of Corynebacterium casei LMG S-19264T (=DSM 44701T), isolated from a smear-ripened cheese.</title>
        <authorList>
            <consortium name="US DOE Joint Genome Institute (JGI-PGF)"/>
            <person name="Walter F."/>
            <person name="Albersmeier A."/>
            <person name="Kalinowski J."/>
            <person name="Ruckert C."/>
        </authorList>
    </citation>
    <scope>NUCLEOTIDE SEQUENCE</scope>
    <source>
        <strain evidence="3">CGMCC 1.15178</strain>
    </source>
</reference>
<dbReference type="Proteomes" id="UP000612456">
    <property type="component" value="Unassembled WGS sequence"/>
</dbReference>
<evidence type="ECO:0000256" key="1">
    <source>
        <dbReference type="ARBA" id="ARBA00004196"/>
    </source>
</evidence>
<dbReference type="EMBL" id="BMHP01000003">
    <property type="protein sequence ID" value="GGD81388.1"/>
    <property type="molecule type" value="Genomic_DNA"/>
</dbReference>
<organism evidence="3 4">
    <name type="scientific">Paenibacillus nasutitermitis</name>
    <dbReference type="NCBI Taxonomy" id="1652958"/>
    <lineage>
        <taxon>Bacteria</taxon>
        <taxon>Bacillati</taxon>
        <taxon>Bacillota</taxon>
        <taxon>Bacilli</taxon>
        <taxon>Bacillales</taxon>
        <taxon>Paenibacillaceae</taxon>
        <taxon>Paenibacillus</taxon>
    </lineage>
</organism>
<evidence type="ECO:0000313" key="4">
    <source>
        <dbReference type="Proteomes" id="UP000612456"/>
    </source>
</evidence>
<name>A0A916Z9K2_9BACL</name>
<dbReference type="InterPro" id="IPR012480">
    <property type="entry name" value="Hepar_II_III_C"/>
</dbReference>
<comment type="caution">
    <text evidence="3">The sequence shown here is derived from an EMBL/GenBank/DDBJ whole genome shotgun (WGS) entry which is preliminary data.</text>
</comment>
<proteinExistence type="predicted"/>
<dbReference type="AlphaFoldDB" id="A0A916Z9K2"/>
<dbReference type="Gene3D" id="2.70.98.70">
    <property type="match status" value="1"/>
</dbReference>
<protein>
    <recommendedName>
        <fullName evidence="2">Heparinase II/III-like C-terminal domain-containing protein</fullName>
    </recommendedName>
</protein>
<gene>
    <name evidence="3" type="ORF">GCM10010911_44410</name>
</gene>
<dbReference type="InterPro" id="IPR008929">
    <property type="entry name" value="Chondroitin_lyas"/>
</dbReference>
<dbReference type="Gene3D" id="1.50.10.100">
    <property type="entry name" value="Chondroitin AC/alginate lyase"/>
    <property type="match status" value="1"/>
</dbReference>
<comment type="subcellular location">
    <subcellularLocation>
        <location evidence="1">Cell envelope</location>
    </subcellularLocation>
</comment>
<dbReference type="Pfam" id="PF07940">
    <property type="entry name" value="Hepar_II_III_C"/>
    <property type="match status" value="1"/>
</dbReference>
<dbReference type="GO" id="GO:0030313">
    <property type="term" value="C:cell envelope"/>
    <property type="evidence" value="ECO:0007669"/>
    <property type="project" value="UniProtKB-SubCell"/>
</dbReference>